<dbReference type="Proteomes" id="UP000028643">
    <property type="component" value="Unassembled WGS sequence"/>
</dbReference>
<comment type="caution">
    <text evidence="1">The sequence shown here is derived from an EMBL/GenBank/DDBJ whole genome shotgun (WGS) entry which is preliminary data.</text>
</comment>
<dbReference type="EMBL" id="JPQT01000163">
    <property type="protein sequence ID" value="KFE44524.1"/>
    <property type="molecule type" value="Genomic_DNA"/>
</dbReference>
<organism evidence="1 2">
    <name type="scientific">Pseudomonas syringae</name>
    <dbReference type="NCBI Taxonomy" id="317"/>
    <lineage>
        <taxon>Bacteria</taxon>
        <taxon>Pseudomonadati</taxon>
        <taxon>Pseudomonadota</taxon>
        <taxon>Gammaproteobacteria</taxon>
        <taxon>Pseudomonadales</taxon>
        <taxon>Pseudomonadaceae</taxon>
        <taxon>Pseudomonas</taxon>
    </lineage>
</organism>
<dbReference type="PATRIC" id="fig|317.174.peg.5968"/>
<evidence type="ECO:0000313" key="1">
    <source>
        <dbReference type="EMBL" id="KFE44524.1"/>
    </source>
</evidence>
<reference evidence="1 2" key="1">
    <citation type="submission" date="2014-07" db="EMBL/GenBank/DDBJ databases">
        <title>Draft Genome Sequences of Environmental Pseudomonas syringae strains.</title>
        <authorList>
            <person name="Baltrus D.A."/>
            <person name="Berge O."/>
            <person name="Morris C."/>
        </authorList>
    </citation>
    <scope>NUCLEOTIDE SEQUENCE [LARGE SCALE GENOMIC DNA]</scope>
    <source>
        <strain evidence="1 2">CEB003</strain>
    </source>
</reference>
<evidence type="ECO:0000313" key="2">
    <source>
        <dbReference type="Proteomes" id="UP000028643"/>
    </source>
</evidence>
<sequence length="67" mass="6815">MLLAGSFESIFVSLDEIRIDSAPLITVLSSLASSSATTELTPACLLRKASENLLSAFAVTAVGADGA</sequence>
<protein>
    <submittedName>
        <fullName evidence="1">Uncharacterized protein</fullName>
    </submittedName>
</protein>
<proteinExistence type="predicted"/>
<dbReference type="AlphaFoldDB" id="A0A085UMW1"/>
<name>A0A085UMW1_PSESX</name>
<gene>
    <name evidence="1" type="ORF">IV02_29235</name>
</gene>
<accession>A0A085UMW1</accession>